<evidence type="ECO:0000256" key="8">
    <source>
        <dbReference type="ARBA" id="ARBA00022989"/>
    </source>
</evidence>
<dbReference type="EMBL" id="RBVV01000054">
    <property type="protein sequence ID" value="RNJ56599.1"/>
    <property type="molecule type" value="Genomic_DNA"/>
</dbReference>
<comment type="caution">
    <text evidence="17">The sequence shown here is derived from an EMBL/GenBank/DDBJ whole genome shotgun (WGS) entry which is preliminary data.</text>
</comment>
<dbReference type="CDD" id="cd15866">
    <property type="entry name" value="R-SNARE_SEC22"/>
    <property type="match status" value="1"/>
</dbReference>
<evidence type="ECO:0000256" key="6">
    <source>
        <dbReference type="ARBA" id="ARBA00022824"/>
    </source>
</evidence>
<dbReference type="InterPro" id="IPR011012">
    <property type="entry name" value="Longin-like_dom_sf"/>
</dbReference>
<keyword evidence="7" id="KW-0653">Protein transport</keyword>
<dbReference type="GeneID" id="39610775"/>
<reference evidence="17 18" key="1">
    <citation type="submission" date="2018-10" db="EMBL/GenBank/DDBJ databases">
        <title>Genome sequence of Verticillium nonalfalfae VnAa140.</title>
        <authorList>
            <person name="Stajich J.E."/>
            <person name="Kasson M.T."/>
        </authorList>
    </citation>
    <scope>NUCLEOTIDE SEQUENCE [LARGE SCALE GENOMIC DNA]</scope>
    <source>
        <strain evidence="17 18">VnAa140</strain>
    </source>
</reference>
<dbReference type="GO" id="GO:0006888">
    <property type="term" value="P:endoplasmic reticulum to Golgi vesicle-mediated transport"/>
    <property type="evidence" value="ECO:0007669"/>
    <property type="project" value="InterPro"/>
</dbReference>
<dbReference type="InterPro" id="IPR044565">
    <property type="entry name" value="Sec22"/>
</dbReference>
<sequence length="217" mass="25291">MKSIRSTQIARLDGLMLCASVDDEHQEGDVVEIKNQIRAVLRKVTRKSEPRASLELGQATLNYLIENDIIFLTITDRQYPRNLTFTYLSDLATEFQKTYPPAQLQSPTLRPYAFMEFDTFITRTKATYSDARAANNLDKLNDELRDVTKVMTKNIEDLLYRGDSLERMGELSSRLRDDSKKYKRAAVRINWELLLKQYGPIGGLGLFIIFFLWWRFF</sequence>
<dbReference type="Gene3D" id="1.20.5.110">
    <property type="match status" value="1"/>
</dbReference>
<dbReference type="InterPro" id="IPR010908">
    <property type="entry name" value="Longin_dom"/>
</dbReference>
<dbReference type="Gene3D" id="3.30.450.50">
    <property type="entry name" value="Longin domain"/>
    <property type="match status" value="1"/>
</dbReference>
<evidence type="ECO:0000259" key="16">
    <source>
        <dbReference type="PROSITE" id="PS50892"/>
    </source>
</evidence>
<dbReference type="GO" id="GO:0015031">
    <property type="term" value="P:protein transport"/>
    <property type="evidence" value="ECO:0007669"/>
    <property type="project" value="UniProtKB-KW"/>
</dbReference>
<protein>
    <recommendedName>
        <fullName evidence="12">Protein transport protein SEC22</fullName>
    </recommendedName>
</protein>
<evidence type="ECO:0000256" key="12">
    <source>
        <dbReference type="ARBA" id="ARBA00024249"/>
    </source>
</evidence>
<evidence type="ECO:0000256" key="3">
    <source>
        <dbReference type="ARBA" id="ARBA00008025"/>
    </source>
</evidence>
<evidence type="ECO:0000256" key="9">
    <source>
        <dbReference type="ARBA" id="ARBA00023034"/>
    </source>
</evidence>
<dbReference type="GO" id="GO:0005789">
    <property type="term" value="C:endoplasmic reticulum membrane"/>
    <property type="evidence" value="ECO:0007669"/>
    <property type="project" value="UniProtKB-SubCell"/>
</dbReference>
<proteinExistence type="inferred from homology"/>
<evidence type="ECO:0000256" key="14">
    <source>
        <dbReference type="SAM" id="Phobius"/>
    </source>
</evidence>
<dbReference type="FunFam" id="1.20.5.110:FF:000014">
    <property type="entry name" value="Transport protein sec22"/>
    <property type="match status" value="1"/>
</dbReference>
<evidence type="ECO:0000313" key="18">
    <source>
        <dbReference type="Proteomes" id="UP000267145"/>
    </source>
</evidence>
<dbReference type="InterPro" id="IPR042855">
    <property type="entry name" value="V_SNARE_CC"/>
</dbReference>
<feature type="transmembrane region" description="Helical" evidence="14">
    <location>
        <begin position="198"/>
        <end position="216"/>
    </location>
</feature>
<dbReference type="STRING" id="1051616.A0A3M9Y7Z7"/>
<organism evidence="17 18">
    <name type="scientific">Verticillium nonalfalfae</name>
    <dbReference type="NCBI Taxonomy" id="1051616"/>
    <lineage>
        <taxon>Eukaryota</taxon>
        <taxon>Fungi</taxon>
        <taxon>Dikarya</taxon>
        <taxon>Ascomycota</taxon>
        <taxon>Pezizomycotina</taxon>
        <taxon>Sordariomycetes</taxon>
        <taxon>Hypocreomycetidae</taxon>
        <taxon>Glomerellales</taxon>
        <taxon>Plectosphaerellaceae</taxon>
        <taxon>Verticillium</taxon>
    </lineage>
</organism>
<dbReference type="SMART" id="SM01270">
    <property type="entry name" value="Longin"/>
    <property type="match status" value="1"/>
</dbReference>
<dbReference type="Proteomes" id="UP000267145">
    <property type="component" value="Unassembled WGS sequence"/>
</dbReference>
<dbReference type="SMR" id="A0A3M9Y7Z7"/>
<keyword evidence="8 14" id="KW-1133">Transmembrane helix</keyword>
<keyword evidence="5 14" id="KW-0812">Transmembrane</keyword>
<evidence type="ECO:0000256" key="4">
    <source>
        <dbReference type="ARBA" id="ARBA00022448"/>
    </source>
</evidence>
<keyword evidence="10 13" id="KW-0175">Coiled coil</keyword>
<evidence type="ECO:0000256" key="5">
    <source>
        <dbReference type="ARBA" id="ARBA00022692"/>
    </source>
</evidence>
<keyword evidence="18" id="KW-1185">Reference proteome</keyword>
<dbReference type="GO" id="GO:0006890">
    <property type="term" value="P:retrograde vesicle-mediated transport, Golgi to endoplasmic reticulum"/>
    <property type="evidence" value="ECO:0007669"/>
    <property type="project" value="InterPro"/>
</dbReference>
<comment type="similarity">
    <text evidence="3">Belongs to the synaptobrevin family.</text>
</comment>
<evidence type="ECO:0000256" key="11">
    <source>
        <dbReference type="ARBA" id="ARBA00023136"/>
    </source>
</evidence>
<evidence type="ECO:0000256" key="10">
    <source>
        <dbReference type="ARBA" id="ARBA00023054"/>
    </source>
</evidence>
<feature type="domain" description="V-SNARE coiled-coil homology" evidence="16">
    <location>
        <begin position="136"/>
        <end position="196"/>
    </location>
</feature>
<keyword evidence="6" id="KW-0256">Endoplasmic reticulum</keyword>
<dbReference type="RefSeq" id="XP_028494757.1">
    <property type="nucleotide sequence ID" value="XM_028641203.1"/>
</dbReference>
<keyword evidence="11 14" id="KW-0472">Membrane</keyword>
<keyword evidence="4" id="KW-0813">Transport</keyword>
<dbReference type="SUPFAM" id="SSF58038">
    <property type="entry name" value="SNARE fusion complex"/>
    <property type="match status" value="1"/>
</dbReference>
<evidence type="ECO:0000256" key="7">
    <source>
        <dbReference type="ARBA" id="ARBA00022927"/>
    </source>
</evidence>
<dbReference type="AlphaFoldDB" id="A0A3M9Y7Z7"/>
<dbReference type="GO" id="GO:0005484">
    <property type="term" value="F:SNAP receptor activity"/>
    <property type="evidence" value="ECO:0007669"/>
    <property type="project" value="InterPro"/>
</dbReference>
<comment type="subcellular location">
    <subcellularLocation>
        <location evidence="1">Endoplasmic reticulum membrane</location>
        <topology evidence="1">Single-pass type IV membrane protein</topology>
    </subcellularLocation>
    <subcellularLocation>
        <location evidence="2">Golgi apparatus membrane</location>
        <topology evidence="2">Single-pass type IV membrane protein</topology>
    </subcellularLocation>
</comment>
<evidence type="ECO:0000256" key="13">
    <source>
        <dbReference type="PROSITE-ProRule" id="PRU00290"/>
    </source>
</evidence>
<dbReference type="PROSITE" id="PS50859">
    <property type="entry name" value="LONGIN"/>
    <property type="match status" value="1"/>
</dbReference>
<evidence type="ECO:0000256" key="2">
    <source>
        <dbReference type="ARBA" id="ARBA00004409"/>
    </source>
</evidence>
<keyword evidence="17" id="KW-0675">Receptor</keyword>
<keyword evidence="9" id="KW-0333">Golgi apparatus</keyword>
<feature type="domain" description="Longin" evidence="15">
    <location>
        <begin position="8"/>
        <end position="121"/>
    </location>
</feature>
<gene>
    <name evidence="17" type="primary">SEC22</name>
    <name evidence="17" type="ORF">D7B24_007086</name>
</gene>
<evidence type="ECO:0000259" key="15">
    <source>
        <dbReference type="PROSITE" id="PS50859"/>
    </source>
</evidence>
<evidence type="ECO:0000256" key="1">
    <source>
        <dbReference type="ARBA" id="ARBA00004163"/>
    </source>
</evidence>
<dbReference type="PANTHER" id="PTHR45837">
    <property type="entry name" value="VESICLE-TRAFFICKING PROTEIN SEC22B"/>
    <property type="match status" value="1"/>
</dbReference>
<evidence type="ECO:0000313" key="17">
    <source>
        <dbReference type="EMBL" id="RNJ56599.1"/>
    </source>
</evidence>
<dbReference type="PROSITE" id="PS50892">
    <property type="entry name" value="V_SNARE"/>
    <property type="match status" value="1"/>
</dbReference>
<dbReference type="CDD" id="cd14824">
    <property type="entry name" value="Longin"/>
    <property type="match status" value="1"/>
</dbReference>
<dbReference type="Pfam" id="PF00957">
    <property type="entry name" value="Synaptobrevin"/>
    <property type="match status" value="1"/>
</dbReference>
<dbReference type="Pfam" id="PF13774">
    <property type="entry name" value="Longin"/>
    <property type="match status" value="1"/>
</dbReference>
<accession>A0A3M9Y7Z7</accession>
<name>A0A3M9Y7Z7_9PEZI</name>
<dbReference type="SUPFAM" id="SSF64356">
    <property type="entry name" value="SNARE-like"/>
    <property type="match status" value="1"/>
</dbReference>
<dbReference type="GO" id="GO:0000139">
    <property type="term" value="C:Golgi membrane"/>
    <property type="evidence" value="ECO:0007669"/>
    <property type="project" value="UniProtKB-SubCell"/>
</dbReference>